<keyword evidence="4" id="KW-0813">Transport</keyword>
<comment type="function">
    <text evidence="1">Resistance to tetracycline by an active tetracycline efflux. This is an energy-dependent process that decreases the accumulation of the antibiotic in whole cells. This protein functions as a metal-tetracycline/H(+) antiporter.</text>
</comment>
<feature type="transmembrane region" description="Helical" evidence="8">
    <location>
        <begin position="104"/>
        <end position="125"/>
    </location>
</feature>
<feature type="transmembrane region" description="Helical" evidence="8">
    <location>
        <begin position="283"/>
        <end position="301"/>
    </location>
</feature>
<comment type="subcellular location">
    <subcellularLocation>
        <location evidence="2">Membrane</location>
        <topology evidence="2">Multi-pass membrane protein</topology>
    </subcellularLocation>
</comment>
<feature type="transmembrane region" description="Helical" evidence="8">
    <location>
        <begin position="48"/>
        <end position="67"/>
    </location>
</feature>
<evidence type="ECO:0000259" key="9">
    <source>
        <dbReference type="PROSITE" id="PS50850"/>
    </source>
</evidence>
<reference evidence="10 11" key="2">
    <citation type="submission" date="2019-09" db="EMBL/GenBank/DDBJ databases">
        <authorList>
            <person name="Jin C."/>
        </authorList>
    </citation>
    <scope>NUCLEOTIDE SEQUENCE [LARGE SCALE GENOMIC DNA]</scope>
    <source>
        <strain evidence="10 11">BN140078</strain>
    </source>
</reference>
<dbReference type="GO" id="GO:0022857">
    <property type="term" value="F:transmembrane transporter activity"/>
    <property type="evidence" value="ECO:0007669"/>
    <property type="project" value="InterPro"/>
</dbReference>
<gene>
    <name evidence="10" type="ORF">F0L74_19795</name>
</gene>
<evidence type="ECO:0000313" key="11">
    <source>
        <dbReference type="Proteomes" id="UP000324611"/>
    </source>
</evidence>
<sequence length="418" mass="44877">MTVKRKSALGFIFVTVLIDVIGFGIIIPVMPKLIEHLTGEGLSAASQYGGWLLFAFALTQFFCSPVVGALSDRYGRRPVLLFALFGFGLDYLFLAFAPTIGWLFLGRVIAGATGASLTTATAYIADVSEPEKRAQNFGLVGAAFGLGFIIGPVIGGLFSHWGPRAPFLAAAGLTFMNVLYGYFILPESLLPENRRPIEWKRAAPGASLKHLGRYPVVTGLIATLIMIYVAAHAVQSTWSFFTMEKFGWSETMVGYSLGFVGLLIALVQGLLIRITIPKLGQKWSVYTGLLFYTLGLLLFAFTNQGWMMFAVLVPYCLGGICGPALQGIISSQVPANEQGELQGALTSLMSLTAIIGPPIMTNLFAWFTKPGAPVHFPGAPFLAGAVLTFMGILLARQSLEAFGRGEKQPTPDAGLKAE</sequence>
<protein>
    <submittedName>
        <fullName evidence="10">TCR/Tet family MFS transporter</fullName>
    </submittedName>
</protein>
<feature type="transmembrane region" description="Helical" evidence="8">
    <location>
        <begin position="307"/>
        <end position="329"/>
    </location>
</feature>
<evidence type="ECO:0000256" key="6">
    <source>
        <dbReference type="ARBA" id="ARBA00022989"/>
    </source>
</evidence>
<dbReference type="InterPro" id="IPR001958">
    <property type="entry name" value="Tet-R_TetA/multi-R_MdtG-like"/>
</dbReference>
<feature type="transmembrane region" description="Helical" evidence="8">
    <location>
        <begin position="211"/>
        <end position="231"/>
    </location>
</feature>
<dbReference type="PROSITE" id="PS50850">
    <property type="entry name" value="MFS"/>
    <property type="match status" value="1"/>
</dbReference>
<dbReference type="InterPro" id="IPR011701">
    <property type="entry name" value="MFS"/>
</dbReference>
<dbReference type="PANTHER" id="PTHR23504">
    <property type="entry name" value="MAJOR FACILITATOR SUPERFAMILY DOMAIN-CONTAINING PROTEIN 10"/>
    <property type="match status" value="1"/>
</dbReference>
<dbReference type="PRINTS" id="PR01035">
    <property type="entry name" value="TCRTETA"/>
</dbReference>
<dbReference type="AlphaFoldDB" id="A0A5B2VH76"/>
<keyword evidence="6 8" id="KW-1133">Transmembrane helix</keyword>
<evidence type="ECO:0000256" key="1">
    <source>
        <dbReference type="ARBA" id="ARBA00003279"/>
    </source>
</evidence>
<dbReference type="RefSeq" id="WP_149839651.1">
    <property type="nucleotide sequence ID" value="NZ_VUOC01000004.1"/>
</dbReference>
<comment type="similarity">
    <text evidence="3">Belongs to the major facilitator superfamily. TCR/Tet family.</text>
</comment>
<proteinExistence type="inferred from homology"/>
<keyword evidence="11" id="KW-1185">Reference proteome</keyword>
<dbReference type="InterPro" id="IPR020846">
    <property type="entry name" value="MFS_dom"/>
</dbReference>
<dbReference type="PANTHER" id="PTHR23504:SF15">
    <property type="entry name" value="MAJOR FACILITATOR SUPERFAMILY (MFS) PROFILE DOMAIN-CONTAINING PROTEIN"/>
    <property type="match status" value="1"/>
</dbReference>
<dbReference type="EMBL" id="VUOC01000004">
    <property type="protein sequence ID" value="KAA2238471.1"/>
    <property type="molecule type" value="Genomic_DNA"/>
</dbReference>
<dbReference type="Proteomes" id="UP000324611">
    <property type="component" value="Unassembled WGS sequence"/>
</dbReference>
<dbReference type="Pfam" id="PF07690">
    <property type="entry name" value="MFS_1"/>
    <property type="match status" value="1"/>
</dbReference>
<dbReference type="InterPro" id="IPR005829">
    <property type="entry name" value="Sugar_transporter_CS"/>
</dbReference>
<dbReference type="GO" id="GO:0016020">
    <property type="term" value="C:membrane"/>
    <property type="evidence" value="ECO:0007669"/>
    <property type="project" value="UniProtKB-SubCell"/>
</dbReference>
<keyword evidence="5 8" id="KW-0812">Transmembrane</keyword>
<feature type="transmembrane region" description="Helical" evidence="8">
    <location>
        <begin position="374"/>
        <end position="395"/>
    </location>
</feature>
<evidence type="ECO:0000256" key="4">
    <source>
        <dbReference type="ARBA" id="ARBA00022448"/>
    </source>
</evidence>
<feature type="transmembrane region" description="Helical" evidence="8">
    <location>
        <begin position="79"/>
        <end position="98"/>
    </location>
</feature>
<evidence type="ECO:0000256" key="8">
    <source>
        <dbReference type="SAM" id="Phobius"/>
    </source>
</evidence>
<dbReference type="Gene3D" id="1.20.1250.20">
    <property type="entry name" value="MFS general substrate transporter like domains"/>
    <property type="match status" value="1"/>
</dbReference>
<keyword evidence="7 8" id="KW-0472">Membrane</keyword>
<reference evidence="10 11" key="1">
    <citation type="submission" date="2019-09" db="EMBL/GenBank/DDBJ databases">
        <title>Chitinophaga ginsengihumi sp. nov., isolated from soil of ginseng rhizosphere.</title>
        <authorList>
            <person name="Lee J."/>
        </authorList>
    </citation>
    <scope>NUCLEOTIDE SEQUENCE [LARGE SCALE GENOMIC DNA]</scope>
    <source>
        <strain evidence="10 11">BN140078</strain>
    </source>
</reference>
<dbReference type="PROSITE" id="PS00216">
    <property type="entry name" value="SUGAR_TRANSPORT_1"/>
    <property type="match status" value="1"/>
</dbReference>
<feature type="domain" description="Major facilitator superfamily (MFS) profile" evidence="9">
    <location>
        <begin position="8"/>
        <end position="403"/>
    </location>
</feature>
<comment type="caution">
    <text evidence="10">The sequence shown here is derived from an EMBL/GenBank/DDBJ whole genome shotgun (WGS) entry which is preliminary data.</text>
</comment>
<name>A0A5B2VH76_9BACT</name>
<evidence type="ECO:0000256" key="3">
    <source>
        <dbReference type="ARBA" id="ARBA00007520"/>
    </source>
</evidence>
<evidence type="ECO:0000313" key="10">
    <source>
        <dbReference type="EMBL" id="KAA2238471.1"/>
    </source>
</evidence>
<feature type="transmembrane region" description="Helical" evidence="8">
    <location>
        <begin position="167"/>
        <end position="190"/>
    </location>
</feature>
<feature type="transmembrane region" description="Helical" evidence="8">
    <location>
        <begin position="341"/>
        <end position="368"/>
    </location>
</feature>
<dbReference type="InterPro" id="IPR036259">
    <property type="entry name" value="MFS_trans_sf"/>
</dbReference>
<dbReference type="SUPFAM" id="SSF103473">
    <property type="entry name" value="MFS general substrate transporter"/>
    <property type="match status" value="1"/>
</dbReference>
<accession>A0A5B2VH76</accession>
<feature type="transmembrane region" description="Helical" evidence="8">
    <location>
        <begin position="137"/>
        <end position="161"/>
    </location>
</feature>
<feature type="transmembrane region" description="Helical" evidence="8">
    <location>
        <begin position="251"/>
        <end position="271"/>
    </location>
</feature>
<organism evidence="10 11">
    <name type="scientific">Chitinophaga agrisoli</name>
    <dbReference type="NCBI Taxonomy" id="2607653"/>
    <lineage>
        <taxon>Bacteria</taxon>
        <taxon>Pseudomonadati</taxon>
        <taxon>Bacteroidota</taxon>
        <taxon>Chitinophagia</taxon>
        <taxon>Chitinophagales</taxon>
        <taxon>Chitinophagaceae</taxon>
        <taxon>Chitinophaga</taxon>
    </lineage>
</organism>
<evidence type="ECO:0000256" key="5">
    <source>
        <dbReference type="ARBA" id="ARBA00022692"/>
    </source>
</evidence>
<feature type="transmembrane region" description="Helical" evidence="8">
    <location>
        <begin position="7"/>
        <end position="28"/>
    </location>
</feature>
<evidence type="ECO:0000256" key="2">
    <source>
        <dbReference type="ARBA" id="ARBA00004141"/>
    </source>
</evidence>
<dbReference type="CDD" id="cd17388">
    <property type="entry name" value="MFS_TetA"/>
    <property type="match status" value="1"/>
</dbReference>
<evidence type="ECO:0000256" key="7">
    <source>
        <dbReference type="ARBA" id="ARBA00023136"/>
    </source>
</evidence>